<reference evidence="9" key="1">
    <citation type="journal article" date="2021" name="PeerJ">
        <title>Extensive microbial diversity within the chicken gut microbiome revealed by metagenomics and culture.</title>
        <authorList>
            <person name="Gilroy R."/>
            <person name="Ravi A."/>
            <person name="Getino M."/>
            <person name="Pursley I."/>
            <person name="Horton D.L."/>
            <person name="Alikhan N.F."/>
            <person name="Baker D."/>
            <person name="Gharbi K."/>
            <person name="Hall N."/>
            <person name="Watson M."/>
            <person name="Adriaenssens E.M."/>
            <person name="Foster-Nyarko E."/>
            <person name="Jarju S."/>
            <person name="Secka A."/>
            <person name="Antonio M."/>
            <person name="Oren A."/>
            <person name="Chaudhuri R.R."/>
            <person name="La Ragione R."/>
            <person name="Hildebrand F."/>
            <person name="Pallen M.J."/>
        </authorList>
    </citation>
    <scope>NUCLEOTIDE SEQUENCE</scope>
    <source>
        <strain evidence="9">ChiHjej8B7-3636</strain>
    </source>
</reference>
<feature type="transmembrane region" description="Helical" evidence="7">
    <location>
        <begin position="12"/>
        <end position="30"/>
    </location>
</feature>
<evidence type="ECO:0000259" key="8">
    <source>
        <dbReference type="PROSITE" id="PS50928"/>
    </source>
</evidence>
<keyword evidence="5 7" id="KW-1133">Transmembrane helix</keyword>
<accession>A0A9D2H3M8</accession>
<feature type="transmembrane region" description="Helical" evidence="7">
    <location>
        <begin position="185"/>
        <end position="204"/>
    </location>
</feature>
<comment type="subcellular location">
    <subcellularLocation>
        <location evidence="1 7">Cell membrane</location>
        <topology evidence="1 7">Multi-pass membrane protein</topology>
    </subcellularLocation>
</comment>
<dbReference type="AlphaFoldDB" id="A0A9D2H3M8"/>
<dbReference type="Proteomes" id="UP000824220">
    <property type="component" value="Unassembled WGS sequence"/>
</dbReference>
<dbReference type="GO" id="GO:0055085">
    <property type="term" value="P:transmembrane transport"/>
    <property type="evidence" value="ECO:0007669"/>
    <property type="project" value="InterPro"/>
</dbReference>
<evidence type="ECO:0000256" key="4">
    <source>
        <dbReference type="ARBA" id="ARBA00022692"/>
    </source>
</evidence>
<keyword evidence="4 7" id="KW-0812">Transmembrane</keyword>
<evidence type="ECO:0000256" key="1">
    <source>
        <dbReference type="ARBA" id="ARBA00004651"/>
    </source>
</evidence>
<feature type="domain" description="ABC transmembrane type-1" evidence="8">
    <location>
        <begin position="93"/>
        <end position="304"/>
    </location>
</feature>
<evidence type="ECO:0000313" key="9">
    <source>
        <dbReference type="EMBL" id="HJA03923.1"/>
    </source>
</evidence>
<feature type="transmembrane region" description="Helical" evidence="7">
    <location>
        <begin position="129"/>
        <end position="154"/>
    </location>
</feature>
<keyword evidence="3" id="KW-1003">Cell membrane</keyword>
<evidence type="ECO:0000256" key="6">
    <source>
        <dbReference type="ARBA" id="ARBA00023136"/>
    </source>
</evidence>
<name>A0A9D2H3M8_9MICO</name>
<dbReference type="SUPFAM" id="SSF161098">
    <property type="entry name" value="MetI-like"/>
    <property type="match status" value="1"/>
</dbReference>
<evidence type="ECO:0000256" key="5">
    <source>
        <dbReference type="ARBA" id="ARBA00022989"/>
    </source>
</evidence>
<organism evidence="9 10">
    <name type="scientific">Candidatus Microbacterium stercoravium</name>
    <dbReference type="NCBI Taxonomy" id="2838697"/>
    <lineage>
        <taxon>Bacteria</taxon>
        <taxon>Bacillati</taxon>
        <taxon>Actinomycetota</taxon>
        <taxon>Actinomycetes</taxon>
        <taxon>Micrococcales</taxon>
        <taxon>Microbacteriaceae</taxon>
        <taxon>Microbacterium</taxon>
    </lineage>
</organism>
<protein>
    <submittedName>
        <fullName evidence="9">ABC transporter permease</fullName>
    </submittedName>
</protein>
<dbReference type="PANTHER" id="PTHR30465">
    <property type="entry name" value="INNER MEMBRANE ABC TRANSPORTER"/>
    <property type="match status" value="1"/>
</dbReference>
<feature type="transmembrane region" description="Helical" evidence="7">
    <location>
        <begin position="285"/>
        <end position="310"/>
    </location>
</feature>
<reference evidence="9" key="2">
    <citation type="submission" date="2021-04" db="EMBL/GenBank/DDBJ databases">
        <authorList>
            <person name="Gilroy R."/>
        </authorList>
    </citation>
    <scope>NUCLEOTIDE SEQUENCE</scope>
    <source>
        <strain evidence="9">ChiHjej8B7-3636</strain>
    </source>
</reference>
<dbReference type="PANTHER" id="PTHR30465:SF0">
    <property type="entry name" value="OLIGOPEPTIDE TRANSPORT SYSTEM PERMEASE PROTEIN APPB"/>
    <property type="match status" value="1"/>
</dbReference>
<gene>
    <name evidence="9" type="ORF">H9800_03585</name>
</gene>
<sequence>MSRFLLRRLGIMLLLLVGVSLIVFALFALMPGDYYSSNRQLTPARLAELRELRGLDQPVMLRYLTWLGNAVQGDFGFSLVYNRPVTEVIAPLIWNSFLVAFASFVLTWIIASVTGVLAATKQYSWFDRFVTVMLFASLSIPSFFLGLLLIKFFAVDLQWLPAGSMLDTASTSTGISRVLEIARHMVLPVAILTFLGAGSLTRYFRSGMLEQLRADFVRTARAKGLSERAVVFSHALRNALLPAITLLAFELPALFSGAIITEQIFNWPGIGRIQLESVQTRDYDVVMTITIFLAVLTIVGSFLADILYALADPRVRLVNRTRAS</sequence>
<evidence type="ECO:0000313" key="10">
    <source>
        <dbReference type="Proteomes" id="UP000824220"/>
    </source>
</evidence>
<feature type="transmembrane region" description="Helical" evidence="7">
    <location>
        <begin position="92"/>
        <end position="117"/>
    </location>
</feature>
<evidence type="ECO:0000256" key="7">
    <source>
        <dbReference type="RuleBase" id="RU363032"/>
    </source>
</evidence>
<dbReference type="InterPro" id="IPR000515">
    <property type="entry name" value="MetI-like"/>
</dbReference>
<proteinExistence type="inferred from homology"/>
<keyword evidence="6 7" id="KW-0472">Membrane</keyword>
<dbReference type="CDD" id="cd06261">
    <property type="entry name" value="TM_PBP2"/>
    <property type="match status" value="1"/>
</dbReference>
<dbReference type="GO" id="GO:0005886">
    <property type="term" value="C:plasma membrane"/>
    <property type="evidence" value="ECO:0007669"/>
    <property type="project" value="UniProtKB-SubCell"/>
</dbReference>
<comment type="caution">
    <text evidence="9">The sequence shown here is derived from an EMBL/GenBank/DDBJ whole genome shotgun (WGS) entry which is preliminary data.</text>
</comment>
<dbReference type="Pfam" id="PF00528">
    <property type="entry name" value="BPD_transp_1"/>
    <property type="match status" value="1"/>
</dbReference>
<feature type="transmembrane region" description="Helical" evidence="7">
    <location>
        <begin position="240"/>
        <end position="265"/>
    </location>
</feature>
<dbReference type="InterPro" id="IPR035906">
    <property type="entry name" value="MetI-like_sf"/>
</dbReference>
<comment type="similarity">
    <text evidence="7">Belongs to the binding-protein-dependent transport system permease family.</text>
</comment>
<evidence type="ECO:0000256" key="3">
    <source>
        <dbReference type="ARBA" id="ARBA00022475"/>
    </source>
</evidence>
<dbReference type="Pfam" id="PF19300">
    <property type="entry name" value="BPD_transp_1_N"/>
    <property type="match status" value="1"/>
</dbReference>
<evidence type="ECO:0000256" key="2">
    <source>
        <dbReference type="ARBA" id="ARBA00022448"/>
    </source>
</evidence>
<dbReference type="Gene3D" id="1.10.3720.10">
    <property type="entry name" value="MetI-like"/>
    <property type="match status" value="1"/>
</dbReference>
<dbReference type="PROSITE" id="PS50928">
    <property type="entry name" value="ABC_TM1"/>
    <property type="match status" value="1"/>
</dbReference>
<keyword evidence="2 7" id="KW-0813">Transport</keyword>
<dbReference type="InterPro" id="IPR045621">
    <property type="entry name" value="BPD_transp_1_N"/>
</dbReference>
<dbReference type="EMBL" id="DXAM01000050">
    <property type="protein sequence ID" value="HJA03923.1"/>
    <property type="molecule type" value="Genomic_DNA"/>
</dbReference>